<evidence type="ECO:0000313" key="2">
    <source>
        <dbReference type="Proteomes" id="UP001054837"/>
    </source>
</evidence>
<dbReference type="AlphaFoldDB" id="A0AAV4WYZ9"/>
<evidence type="ECO:0000313" key="1">
    <source>
        <dbReference type="EMBL" id="GIY87061.1"/>
    </source>
</evidence>
<dbReference type="Proteomes" id="UP001054837">
    <property type="component" value="Unassembled WGS sequence"/>
</dbReference>
<comment type="caution">
    <text evidence="1">The sequence shown here is derived from an EMBL/GenBank/DDBJ whole genome shotgun (WGS) entry which is preliminary data.</text>
</comment>
<sequence>MSLQKSNVSKDKDQLPLSNELFDWSKGIGAAGFGRGNTVPIYSALDFRDFR</sequence>
<organism evidence="1 2">
    <name type="scientific">Caerostris darwini</name>
    <dbReference type="NCBI Taxonomy" id="1538125"/>
    <lineage>
        <taxon>Eukaryota</taxon>
        <taxon>Metazoa</taxon>
        <taxon>Ecdysozoa</taxon>
        <taxon>Arthropoda</taxon>
        <taxon>Chelicerata</taxon>
        <taxon>Arachnida</taxon>
        <taxon>Araneae</taxon>
        <taxon>Araneomorphae</taxon>
        <taxon>Entelegynae</taxon>
        <taxon>Araneoidea</taxon>
        <taxon>Araneidae</taxon>
        <taxon>Caerostris</taxon>
    </lineage>
</organism>
<keyword evidence="2" id="KW-1185">Reference proteome</keyword>
<protein>
    <submittedName>
        <fullName evidence="1">Uncharacterized protein</fullName>
    </submittedName>
</protein>
<feature type="non-terminal residue" evidence="1">
    <location>
        <position position="51"/>
    </location>
</feature>
<proteinExistence type="predicted"/>
<accession>A0AAV4WYZ9</accession>
<name>A0AAV4WYZ9_9ARAC</name>
<reference evidence="1 2" key="1">
    <citation type="submission" date="2021-06" db="EMBL/GenBank/DDBJ databases">
        <title>Caerostris darwini draft genome.</title>
        <authorList>
            <person name="Kono N."/>
            <person name="Arakawa K."/>
        </authorList>
    </citation>
    <scope>NUCLEOTIDE SEQUENCE [LARGE SCALE GENOMIC DNA]</scope>
</reference>
<gene>
    <name evidence="1" type="ORF">CDAR_307221</name>
</gene>
<dbReference type="EMBL" id="BPLQ01015289">
    <property type="protein sequence ID" value="GIY87061.1"/>
    <property type="molecule type" value="Genomic_DNA"/>
</dbReference>